<organism evidence="1 2">
    <name type="scientific">Yersinia mollaretii (strain ATCC 43969 / DSM 18520 / CIP 103324 / CNY 7263 / WAIP 204)</name>
    <dbReference type="NCBI Taxonomy" id="349967"/>
    <lineage>
        <taxon>Bacteria</taxon>
        <taxon>Pseudomonadati</taxon>
        <taxon>Pseudomonadota</taxon>
        <taxon>Gammaproteobacteria</taxon>
        <taxon>Enterobacterales</taxon>
        <taxon>Yersiniaceae</taxon>
        <taxon>Yersinia</taxon>
    </lineage>
</organism>
<dbReference type="Proteomes" id="UP000003027">
    <property type="component" value="Unassembled WGS sequence"/>
</dbReference>
<comment type="caution">
    <text evidence="1">The sequence shown here is derived from an EMBL/GenBank/DDBJ whole genome shotgun (WGS) entry which is preliminary data.</text>
</comment>
<keyword evidence="1" id="KW-0238">DNA-binding</keyword>
<evidence type="ECO:0000313" key="2">
    <source>
        <dbReference type="Proteomes" id="UP000003027"/>
    </source>
</evidence>
<gene>
    <name evidence="1" type="ORF">ymoll0001_32170</name>
</gene>
<accession>A0ABM9Y7Q7</accession>
<protein>
    <submittedName>
        <fullName evidence="1">DNA-binding transcriptional regulator RstA</fullName>
    </submittedName>
</protein>
<proteinExistence type="predicted"/>
<evidence type="ECO:0000313" key="1">
    <source>
        <dbReference type="EMBL" id="EEQ09762.1"/>
    </source>
</evidence>
<name>A0ABM9Y7Q7_YERMW</name>
<dbReference type="GO" id="GO:0003677">
    <property type="term" value="F:DNA binding"/>
    <property type="evidence" value="ECO:0007669"/>
    <property type="project" value="UniProtKB-KW"/>
</dbReference>
<dbReference type="EMBL" id="AALD02000030">
    <property type="protein sequence ID" value="EEQ09762.1"/>
    <property type="molecule type" value="Genomic_DNA"/>
</dbReference>
<reference evidence="1" key="1">
    <citation type="submission" date="2008-12" db="EMBL/GenBank/DDBJ databases">
        <title>Annotation of the Yersinia mollaretii ATCC 43969 genome.</title>
        <authorList>
            <person name="Read T.D."/>
            <person name="Akmal A."/>
            <person name="Bishop-Lilly K."/>
            <person name="Chen P.E."/>
            <person name="Cook C."/>
            <person name="Kiley M.P."/>
            <person name="Lentz S."/>
            <person name="Mateczun A."/>
            <person name="Nagarajan N."/>
            <person name="Nolan N."/>
            <person name="Osborne B.I."/>
            <person name="Pop M."/>
            <person name="Sozhamannan S."/>
            <person name="Stewart A.C."/>
            <person name="Sulakvelidze A."/>
            <person name="Thomason B."/>
            <person name="Willner K."/>
            <person name="Zwick M.E."/>
        </authorList>
    </citation>
    <scope>NUCLEOTIDE SEQUENCE [LARGE SCALE GENOMIC DNA]</scope>
    <source>
        <strain evidence="1">ATCC 43969</strain>
    </source>
</reference>
<sequence>MEDDHRLATLIAEFLAKQLFQVKVISRGDTTTEDVAQAHEQWMNDTQ</sequence>
<keyword evidence="2" id="KW-1185">Reference proteome</keyword>